<evidence type="ECO:0000313" key="1">
    <source>
        <dbReference type="EMBL" id="MDR6409495.1"/>
    </source>
</evidence>
<dbReference type="Proteomes" id="UP001264340">
    <property type="component" value="Unassembled WGS sequence"/>
</dbReference>
<organism evidence="1 2">
    <name type="scientific">Paraburkholderia terricola</name>
    <dbReference type="NCBI Taxonomy" id="169427"/>
    <lineage>
        <taxon>Bacteria</taxon>
        <taxon>Pseudomonadati</taxon>
        <taxon>Pseudomonadota</taxon>
        <taxon>Betaproteobacteria</taxon>
        <taxon>Burkholderiales</taxon>
        <taxon>Burkholderiaceae</taxon>
        <taxon>Paraburkholderia</taxon>
    </lineage>
</organism>
<reference evidence="1 2" key="1">
    <citation type="submission" date="2023-07" db="EMBL/GenBank/DDBJ databases">
        <title>Sorghum-associated microbial communities from plants grown in Nebraska, USA.</title>
        <authorList>
            <person name="Schachtman D."/>
        </authorList>
    </citation>
    <scope>NUCLEOTIDE SEQUENCE [LARGE SCALE GENOMIC DNA]</scope>
    <source>
        <strain evidence="1 2">DS1316</strain>
    </source>
</reference>
<dbReference type="RefSeq" id="WP_310121087.1">
    <property type="nucleotide sequence ID" value="NZ_JAVDQV010000013.1"/>
</dbReference>
<proteinExistence type="predicted"/>
<comment type="caution">
    <text evidence="1">The sequence shown here is derived from an EMBL/GenBank/DDBJ whole genome shotgun (WGS) entry which is preliminary data.</text>
</comment>
<keyword evidence="2" id="KW-1185">Reference proteome</keyword>
<protein>
    <submittedName>
        <fullName evidence="1">Uncharacterized protein</fullName>
    </submittedName>
</protein>
<gene>
    <name evidence="1" type="ORF">J2804_002900</name>
</gene>
<accession>A0ABU1LRX9</accession>
<sequence>MTDDIGLANAYGAEVPESLRILAGYLERALDSATSIVMMRHTVDACTVYLGDPAGLPEDLKQIGTIATSLANDMLELTASGGNQIHIDSQAYRFIRSFTEVGDTAAVVFAAD</sequence>
<dbReference type="EMBL" id="JAVDRP010000005">
    <property type="protein sequence ID" value="MDR6409495.1"/>
    <property type="molecule type" value="Genomic_DNA"/>
</dbReference>
<evidence type="ECO:0000313" key="2">
    <source>
        <dbReference type="Proteomes" id="UP001264340"/>
    </source>
</evidence>
<name>A0ABU1LRX9_9BURK</name>